<comment type="caution">
    <text evidence="7">The sequence shown here is derived from an EMBL/GenBank/DDBJ whole genome shotgun (WGS) entry which is preliminary data.</text>
</comment>
<dbReference type="InterPro" id="IPR036388">
    <property type="entry name" value="WH-like_DNA-bd_sf"/>
</dbReference>
<dbReference type="Gene3D" id="1.10.10.10">
    <property type="entry name" value="Winged helix-like DNA-binding domain superfamily/Winged helix DNA-binding domain"/>
    <property type="match status" value="1"/>
</dbReference>
<dbReference type="InterPro" id="IPR016032">
    <property type="entry name" value="Sig_transdc_resp-reg_C-effctor"/>
</dbReference>
<accession>A0A919ST53</accession>
<keyword evidence="8" id="KW-1185">Reference proteome</keyword>
<gene>
    <name evidence="7" type="ORF">Aco04nite_50600</name>
</gene>
<keyword evidence="2" id="KW-0805">Transcription regulation</keyword>
<dbReference type="GO" id="GO:0000160">
    <property type="term" value="P:phosphorelay signal transduction system"/>
    <property type="evidence" value="ECO:0007669"/>
    <property type="project" value="InterPro"/>
</dbReference>
<evidence type="ECO:0000256" key="2">
    <source>
        <dbReference type="ARBA" id="ARBA00023015"/>
    </source>
</evidence>
<dbReference type="PANTHER" id="PTHR35807:SF1">
    <property type="entry name" value="TRANSCRIPTIONAL REGULATOR REDD"/>
    <property type="match status" value="1"/>
</dbReference>
<feature type="DNA-binding region" description="OmpR/PhoB-type" evidence="5">
    <location>
        <begin position="4"/>
        <end position="110"/>
    </location>
</feature>
<reference evidence="7" key="1">
    <citation type="submission" date="2021-03" db="EMBL/GenBank/DDBJ databases">
        <title>Whole genome shotgun sequence of Actinoplanes consettensis NBRC 14913.</title>
        <authorList>
            <person name="Komaki H."/>
            <person name="Tamura T."/>
        </authorList>
    </citation>
    <scope>NUCLEOTIDE SEQUENCE</scope>
    <source>
        <strain evidence="7">NBRC 14913</strain>
    </source>
</reference>
<dbReference type="AlphaFoldDB" id="A0A919ST53"/>
<dbReference type="SUPFAM" id="SSF48452">
    <property type="entry name" value="TPR-like"/>
    <property type="match status" value="1"/>
</dbReference>
<dbReference type="SMART" id="SM01043">
    <property type="entry name" value="BTAD"/>
    <property type="match status" value="1"/>
</dbReference>
<comment type="similarity">
    <text evidence="1">Belongs to the AfsR/DnrI/RedD regulatory family.</text>
</comment>
<dbReference type="InterPro" id="IPR001867">
    <property type="entry name" value="OmpR/PhoB-type_DNA-bd"/>
</dbReference>
<evidence type="ECO:0000256" key="5">
    <source>
        <dbReference type="PROSITE-ProRule" id="PRU01091"/>
    </source>
</evidence>
<dbReference type="InterPro" id="IPR005158">
    <property type="entry name" value="BTAD"/>
</dbReference>
<keyword evidence="3 5" id="KW-0238">DNA-binding</keyword>
<dbReference type="GO" id="GO:0043531">
    <property type="term" value="F:ADP binding"/>
    <property type="evidence" value="ECO:0007669"/>
    <property type="project" value="InterPro"/>
</dbReference>
<dbReference type="PROSITE" id="PS51755">
    <property type="entry name" value="OMPR_PHOB"/>
    <property type="match status" value="1"/>
</dbReference>
<evidence type="ECO:0000313" key="7">
    <source>
        <dbReference type="EMBL" id="GIM76473.1"/>
    </source>
</evidence>
<proteinExistence type="inferred from homology"/>
<dbReference type="PANTHER" id="PTHR35807">
    <property type="entry name" value="TRANSCRIPTIONAL REGULATOR REDD-RELATED"/>
    <property type="match status" value="1"/>
</dbReference>
<dbReference type="GO" id="GO:0003677">
    <property type="term" value="F:DNA binding"/>
    <property type="evidence" value="ECO:0007669"/>
    <property type="project" value="UniProtKB-UniRule"/>
</dbReference>
<dbReference type="InterPro" id="IPR011990">
    <property type="entry name" value="TPR-like_helical_dom_sf"/>
</dbReference>
<keyword evidence="4" id="KW-0804">Transcription</keyword>
<dbReference type="Pfam" id="PF03704">
    <property type="entry name" value="BTAD"/>
    <property type="match status" value="1"/>
</dbReference>
<dbReference type="PRINTS" id="PR00364">
    <property type="entry name" value="DISEASERSIST"/>
</dbReference>
<dbReference type="GO" id="GO:0006355">
    <property type="term" value="P:regulation of DNA-templated transcription"/>
    <property type="evidence" value="ECO:0007669"/>
    <property type="project" value="InterPro"/>
</dbReference>
<evidence type="ECO:0000313" key="8">
    <source>
        <dbReference type="Proteomes" id="UP000680865"/>
    </source>
</evidence>
<evidence type="ECO:0000259" key="6">
    <source>
        <dbReference type="PROSITE" id="PS51755"/>
    </source>
</evidence>
<dbReference type="SUPFAM" id="SSF52540">
    <property type="entry name" value="P-loop containing nucleoside triphosphate hydrolases"/>
    <property type="match status" value="1"/>
</dbReference>
<evidence type="ECO:0000256" key="3">
    <source>
        <dbReference type="ARBA" id="ARBA00023125"/>
    </source>
</evidence>
<dbReference type="InterPro" id="IPR051677">
    <property type="entry name" value="AfsR-DnrI-RedD_regulator"/>
</dbReference>
<dbReference type="Gene3D" id="1.25.40.10">
    <property type="entry name" value="Tetratricopeptide repeat domain"/>
    <property type="match status" value="1"/>
</dbReference>
<name>A0A919ST53_9ACTN</name>
<evidence type="ECO:0000256" key="4">
    <source>
        <dbReference type="ARBA" id="ARBA00023163"/>
    </source>
</evidence>
<sequence length="628" mass="66410">MRQSGCVKATPPGLRFEVLGPLRVWRGDVELDPGPRQQQRLLAIMLTAAPRPVGTADLVELVWGTEPPGSAVNVIHKYVGRLRRLFESDLPPRAPGRYLLRQGTAYRFRAGPETLDLAAFRRHVAAGRESGGQARLSEALEHYGTALRIWRGPAGGVLADNPGTVAVFAGLDAEFRAAAVTATEIALRIGRPDLMVPALRLAAGMSPLDEVVHANLITVLAAAGRQAEALELYRALHERLVDDLGIEPGTALREAQRRVLTQTTASSGPPPEPLHPAQLPPALPLFAGRSAELAVLTRLAAGMHEGGRSSPLVVAMDGMGGVGTSTLATCFAHLVADRFDAGQLYLDLSGDQDEPLLVGEALRSLLYALGVPPADVPDPIDARVGMYRSLTAGKRFLLLLDNAHDPARVRPLLPNSPQSLVLITSRRPLIELAAHDGAALLRIGLPRRTAAREVLDARLAGLPNRATGSTADEIVELCGRLPLALAILGARLASSPQLSPAAVVAELRDPARRLDAFTAGGGVDGPRAVFSRSYRRLSPGSARLFRLLAVASAPGITTASCAGLAGQGLDSTRAQLGELIEAALLTDDAEGRYTAHVLVRAYAEELLSAVESPAERTAATSRLRALLS</sequence>
<dbReference type="Proteomes" id="UP000680865">
    <property type="component" value="Unassembled WGS sequence"/>
</dbReference>
<dbReference type="SMART" id="SM00862">
    <property type="entry name" value="Trans_reg_C"/>
    <property type="match status" value="1"/>
</dbReference>
<protein>
    <recommendedName>
        <fullName evidence="6">OmpR/PhoB-type domain-containing protein</fullName>
    </recommendedName>
</protein>
<evidence type="ECO:0000256" key="1">
    <source>
        <dbReference type="ARBA" id="ARBA00005820"/>
    </source>
</evidence>
<dbReference type="Gene3D" id="3.40.50.300">
    <property type="entry name" value="P-loop containing nucleotide triphosphate hydrolases"/>
    <property type="match status" value="1"/>
</dbReference>
<dbReference type="EMBL" id="BOQP01000027">
    <property type="protein sequence ID" value="GIM76473.1"/>
    <property type="molecule type" value="Genomic_DNA"/>
</dbReference>
<dbReference type="InterPro" id="IPR027417">
    <property type="entry name" value="P-loop_NTPase"/>
</dbReference>
<dbReference type="CDD" id="cd15831">
    <property type="entry name" value="BTAD"/>
    <property type="match status" value="1"/>
</dbReference>
<dbReference type="SUPFAM" id="SSF46894">
    <property type="entry name" value="C-terminal effector domain of the bipartite response regulators"/>
    <property type="match status" value="1"/>
</dbReference>
<organism evidence="7 8">
    <name type="scientific">Winogradskya consettensis</name>
    <dbReference type="NCBI Taxonomy" id="113560"/>
    <lineage>
        <taxon>Bacteria</taxon>
        <taxon>Bacillati</taxon>
        <taxon>Actinomycetota</taxon>
        <taxon>Actinomycetes</taxon>
        <taxon>Micromonosporales</taxon>
        <taxon>Micromonosporaceae</taxon>
        <taxon>Winogradskya</taxon>
    </lineage>
</organism>
<feature type="domain" description="OmpR/PhoB-type" evidence="6">
    <location>
        <begin position="4"/>
        <end position="110"/>
    </location>
</feature>